<dbReference type="InterPro" id="IPR005825">
    <property type="entry name" value="Ribosomal_uL24_CS"/>
</dbReference>
<evidence type="ECO:0000256" key="7">
    <source>
        <dbReference type="RuleBase" id="RU000538"/>
    </source>
</evidence>
<dbReference type="FunFam" id="2.30.30.30:FF:000002">
    <property type="entry name" value="Transcription termination/antitermination factor NusG"/>
    <property type="match status" value="1"/>
</dbReference>
<keyword evidence="1 5" id="KW-0806">Transcription termination</keyword>
<dbReference type="InterPro" id="IPR008991">
    <property type="entry name" value="Translation_prot_SH3-like_sf"/>
</dbReference>
<evidence type="ECO:0000256" key="3">
    <source>
        <dbReference type="ARBA" id="ARBA00023015"/>
    </source>
</evidence>
<evidence type="ECO:0000313" key="10">
    <source>
        <dbReference type="EMBL" id="PZR13942.1"/>
    </source>
</evidence>
<sequence>MTAENSEKKWFVVHTYSNFESKAKKSLEDKIKVEGLQEFFGEILVPTEQVVEMRDGQKRTTKRKTMPGYILVNMAMNTRTKSLVKNTPKVTGFLGQIGQEDPPPLRENEVLRLTSQQAEGGMRPKPKVQYDDGDTVRVIDGPFANFNGTIEEVNPEKGRVKVLVSIFGRSTPVELDFMQVEKTTG</sequence>
<organism evidence="10 11">
    <name type="scientific">Archangium gephyra</name>
    <dbReference type="NCBI Taxonomy" id="48"/>
    <lineage>
        <taxon>Bacteria</taxon>
        <taxon>Pseudomonadati</taxon>
        <taxon>Myxococcota</taxon>
        <taxon>Myxococcia</taxon>
        <taxon>Myxococcales</taxon>
        <taxon>Cystobacterineae</taxon>
        <taxon>Archangiaceae</taxon>
        <taxon>Archangium</taxon>
    </lineage>
</organism>
<evidence type="ECO:0000256" key="4">
    <source>
        <dbReference type="ARBA" id="ARBA00023163"/>
    </source>
</evidence>
<keyword evidence="4 5" id="KW-0804">Transcription</keyword>
<feature type="domain" description="NusG-like N-terminal" evidence="8">
    <location>
        <begin position="7"/>
        <end position="117"/>
    </location>
</feature>
<dbReference type="Pfam" id="PF02357">
    <property type="entry name" value="NusG"/>
    <property type="match status" value="1"/>
</dbReference>
<dbReference type="CDD" id="cd09891">
    <property type="entry name" value="NGN_Bact_1"/>
    <property type="match status" value="1"/>
</dbReference>
<name>A0A2W5TGR4_9BACT</name>
<gene>
    <name evidence="5" type="primary">nusG</name>
    <name evidence="10" type="ORF">DI536_11490</name>
</gene>
<dbReference type="SMART" id="SM00739">
    <property type="entry name" value="KOW"/>
    <property type="match status" value="1"/>
</dbReference>
<dbReference type="PANTHER" id="PTHR30265">
    <property type="entry name" value="RHO-INTERACTING TRANSCRIPTION TERMINATION FACTOR NUSG"/>
    <property type="match status" value="1"/>
</dbReference>
<dbReference type="Gene3D" id="3.30.70.940">
    <property type="entry name" value="NusG, N-terminal domain"/>
    <property type="match status" value="1"/>
</dbReference>
<dbReference type="PROSITE" id="PS01014">
    <property type="entry name" value="NUSG"/>
    <property type="match status" value="1"/>
</dbReference>
<dbReference type="Pfam" id="PF00467">
    <property type="entry name" value="KOW"/>
    <property type="match status" value="1"/>
</dbReference>
<comment type="caution">
    <text evidence="10">The sequence shown here is derived from an EMBL/GenBank/DDBJ whole genome shotgun (WGS) entry which is preliminary data.</text>
</comment>
<dbReference type="SUPFAM" id="SSF50104">
    <property type="entry name" value="Translation proteins SH3-like domain"/>
    <property type="match status" value="1"/>
</dbReference>
<dbReference type="GO" id="GO:0006353">
    <property type="term" value="P:DNA-templated transcription termination"/>
    <property type="evidence" value="ECO:0007669"/>
    <property type="project" value="UniProtKB-UniRule"/>
</dbReference>
<evidence type="ECO:0000259" key="8">
    <source>
        <dbReference type="SMART" id="SM00738"/>
    </source>
</evidence>
<keyword evidence="3 5" id="KW-0805">Transcription regulation</keyword>
<dbReference type="EMBL" id="QFQP01000008">
    <property type="protein sequence ID" value="PZR13942.1"/>
    <property type="molecule type" value="Genomic_DNA"/>
</dbReference>
<dbReference type="PANTHER" id="PTHR30265:SF2">
    <property type="entry name" value="TRANSCRIPTION TERMINATION_ANTITERMINATION PROTEIN NUSG"/>
    <property type="match status" value="1"/>
</dbReference>
<evidence type="ECO:0000256" key="5">
    <source>
        <dbReference type="HAMAP-Rule" id="MF_00948"/>
    </source>
</evidence>
<dbReference type="PROSITE" id="PS01108">
    <property type="entry name" value="RIBOSOMAL_L24"/>
    <property type="match status" value="1"/>
</dbReference>
<evidence type="ECO:0000259" key="9">
    <source>
        <dbReference type="SMART" id="SM00739"/>
    </source>
</evidence>
<dbReference type="InterPro" id="IPR001062">
    <property type="entry name" value="Transcrpt_antiterm_NusG"/>
</dbReference>
<dbReference type="Proteomes" id="UP000249061">
    <property type="component" value="Unassembled WGS sequence"/>
</dbReference>
<comment type="function">
    <text evidence="5 7">Participates in transcription elongation, termination and antitermination.</text>
</comment>
<dbReference type="InterPro" id="IPR005824">
    <property type="entry name" value="KOW"/>
</dbReference>
<dbReference type="GO" id="GO:0031564">
    <property type="term" value="P:transcription antitermination"/>
    <property type="evidence" value="ECO:0007669"/>
    <property type="project" value="UniProtKB-UniRule"/>
</dbReference>
<dbReference type="GO" id="GO:0005840">
    <property type="term" value="C:ribosome"/>
    <property type="evidence" value="ECO:0007669"/>
    <property type="project" value="InterPro"/>
</dbReference>
<feature type="domain" description="KOW" evidence="9">
    <location>
        <begin position="129"/>
        <end position="156"/>
    </location>
</feature>
<reference evidence="10 11" key="1">
    <citation type="submission" date="2017-08" db="EMBL/GenBank/DDBJ databases">
        <title>Infants hospitalized years apart are colonized by the same room-sourced microbial strains.</title>
        <authorList>
            <person name="Brooks B."/>
            <person name="Olm M.R."/>
            <person name="Firek B.A."/>
            <person name="Baker R."/>
            <person name="Thomas B.C."/>
            <person name="Morowitz M.J."/>
            <person name="Banfield J.F."/>
        </authorList>
    </citation>
    <scope>NUCLEOTIDE SEQUENCE [LARGE SCALE GENOMIC DNA]</scope>
    <source>
        <strain evidence="10">S2_003_000_R2_14</strain>
    </source>
</reference>
<dbReference type="SUPFAM" id="SSF82679">
    <property type="entry name" value="N-utilization substance G protein NusG, N-terminal domain"/>
    <property type="match status" value="1"/>
</dbReference>
<dbReference type="CDD" id="cd06091">
    <property type="entry name" value="KOW_NusG"/>
    <property type="match status" value="1"/>
</dbReference>
<dbReference type="GO" id="GO:0003735">
    <property type="term" value="F:structural constituent of ribosome"/>
    <property type="evidence" value="ECO:0007669"/>
    <property type="project" value="InterPro"/>
</dbReference>
<dbReference type="GO" id="GO:0006354">
    <property type="term" value="P:DNA-templated transcription elongation"/>
    <property type="evidence" value="ECO:0007669"/>
    <property type="project" value="UniProtKB-UniRule"/>
</dbReference>
<protein>
    <recommendedName>
        <fullName evidence="5 6">Transcription termination/antitermination protein NusG</fullName>
    </recommendedName>
</protein>
<dbReference type="InterPro" id="IPR006645">
    <property type="entry name" value="NGN-like_dom"/>
</dbReference>
<dbReference type="InterPro" id="IPR015869">
    <property type="entry name" value="Transcrpt_antiterm_NusG_bac_CS"/>
</dbReference>
<dbReference type="InterPro" id="IPR036735">
    <property type="entry name" value="NGN_dom_sf"/>
</dbReference>
<evidence type="ECO:0000256" key="1">
    <source>
        <dbReference type="ARBA" id="ARBA00022472"/>
    </source>
</evidence>
<accession>A0A2W5TGR4</accession>
<dbReference type="InterPro" id="IPR043425">
    <property type="entry name" value="NusG-like"/>
</dbReference>
<dbReference type="AlphaFoldDB" id="A0A2W5TGR4"/>
<dbReference type="InterPro" id="IPR047050">
    <property type="entry name" value="NGN"/>
</dbReference>
<evidence type="ECO:0000313" key="11">
    <source>
        <dbReference type="Proteomes" id="UP000249061"/>
    </source>
</evidence>
<dbReference type="InterPro" id="IPR014722">
    <property type="entry name" value="Rib_uL2_dom2"/>
</dbReference>
<dbReference type="SMART" id="SM00738">
    <property type="entry name" value="NGN"/>
    <property type="match status" value="1"/>
</dbReference>
<dbReference type="GO" id="GO:0005829">
    <property type="term" value="C:cytosol"/>
    <property type="evidence" value="ECO:0007669"/>
    <property type="project" value="TreeGrafter"/>
</dbReference>
<comment type="similarity">
    <text evidence="5 7">Belongs to the NusG family.</text>
</comment>
<dbReference type="HAMAP" id="MF_00948">
    <property type="entry name" value="NusG"/>
    <property type="match status" value="1"/>
</dbReference>
<dbReference type="PRINTS" id="PR00338">
    <property type="entry name" value="NUSGTNSCPFCT"/>
</dbReference>
<dbReference type="GO" id="GO:0006412">
    <property type="term" value="P:translation"/>
    <property type="evidence" value="ECO:0007669"/>
    <property type="project" value="InterPro"/>
</dbReference>
<evidence type="ECO:0000256" key="2">
    <source>
        <dbReference type="ARBA" id="ARBA00022814"/>
    </source>
</evidence>
<proteinExistence type="inferred from homology"/>
<dbReference type="GO" id="GO:0032784">
    <property type="term" value="P:regulation of DNA-templated transcription elongation"/>
    <property type="evidence" value="ECO:0007669"/>
    <property type="project" value="InterPro"/>
</dbReference>
<dbReference type="NCBIfam" id="TIGR00922">
    <property type="entry name" value="nusG"/>
    <property type="match status" value="1"/>
</dbReference>
<keyword evidence="2 5" id="KW-0889">Transcription antitermination</keyword>
<dbReference type="Gene3D" id="2.30.30.30">
    <property type="match status" value="1"/>
</dbReference>
<evidence type="ECO:0000256" key="6">
    <source>
        <dbReference type="NCBIfam" id="TIGR00922"/>
    </source>
</evidence>